<feature type="region of interest" description="Disordered" evidence="8">
    <location>
        <begin position="656"/>
        <end position="758"/>
    </location>
</feature>
<keyword evidence="5 7" id="KW-0687">Ribonucleoprotein</keyword>
<evidence type="ECO:0000256" key="6">
    <source>
        <dbReference type="ARBA" id="ARBA00029455"/>
    </source>
</evidence>
<comment type="similarity">
    <text evidence="6 7">Belongs to the MPP10 family.</text>
</comment>
<feature type="region of interest" description="Disordered" evidence="8">
    <location>
        <begin position="365"/>
        <end position="476"/>
    </location>
</feature>
<protein>
    <recommendedName>
        <fullName evidence="7">U3 small nucleolar ribonucleoprotein protein MPP10</fullName>
    </recommendedName>
</protein>
<dbReference type="OrthoDB" id="445326at2759"/>
<feature type="compositionally biased region" description="Acidic residues" evidence="8">
    <location>
        <begin position="457"/>
        <end position="468"/>
    </location>
</feature>
<reference evidence="9" key="1">
    <citation type="journal article" date="2020" name="Nat. Commun.">
        <title>Large-scale genome sequencing of mycorrhizal fungi provides insights into the early evolution of symbiotic traits.</title>
        <authorList>
            <person name="Miyauchi S."/>
            <person name="Kiss E."/>
            <person name="Kuo A."/>
            <person name="Drula E."/>
            <person name="Kohler A."/>
            <person name="Sanchez-Garcia M."/>
            <person name="Morin E."/>
            <person name="Andreopoulos B."/>
            <person name="Barry K.W."/>
            <person name="Bonito G."/>
            <person name="Buee M."/>
            <person name="Carver A."/>
            <person name="Chen C."/>
            <person name="Cichocki N."/>
            <person name="Clum A."/>
            <person name="Culley D."/>
            <person name="Crous P.W."/>
            <person name="Fauchery L."/>
            <person name="Girlanda M."/>
            <person name="Hayes R.D."/>
            <person name="Keri Z."/>
            <person name="LaButti K."/>
            <person name="Lipzen A."/>
            <person name="Lombard V."/>
            <person name="Magnuson J."/>
            <person name="Maillard F."/>
            <person name="Murat C."/>
            <person name="Nolan M."/>
            <person name="Ohm R.A."/>
            <person name="Pangilinan J."/>
            <person name="Pereira M.F."/>
            <person name="Perotto S."/>
            <person name="Peter M."/>
            <person name="Pfister S."/>
            <person name="Riley R."/>
            <person name="Sitrit Y."/>
            <person name="Stielow J.B."/>
            <person name="Szollosi G."/>
            <person name="Zifcakova L."/>
            <person name="Stursova M."/>
            <person name="Spatafora J.W."/>
            <person name="Tedersoo L."/>
            <person name="Vaario L.M."/>
            <person name="Yamada A."/>
            <person name="Yan M."/>
            <person name="Wang P."/>
            <person name="Xu J."/>
            <person name="Bruns T."/>
            <person name="Baldrian P."/>
            <person name="Vilgalys R."/>
            <person name="Dunand C."/>
            <person name="Henrissat B."/>
            <person name="Grigoriev I.V."/>
            <person name="Hibbett D."/>
            <person name="Nagy L.G."/>
            <person name="Martin F.M."/>
        </authorList>
    </citation>
    <scope>NUCLEOTIDE SEQUENCE</scope>
    <source>
        <strain evidence="9">UH-Tt-Lm1</strain>
    </source>
</reference>
<dbReference type="PANTHER" id="PTHR17039:SF0">
    <property type="entry name" value="U3 SMALL NUCLEOLAR RIBONUCLEOPROTEIN PROTEIN MPP10"/>
    <property type="match status" value="1"/>
</dbReference>
<dbReference type="Pfam" id="PF04006">
    <property type="entry name" value="Mpp10"/>
    <property type="match status" value="1"/>
</dbReference>
<feature type="region of interest" description="Disordered" evidence="8">
    <location>
        <begin position="150"/>
        <end position="169"/>
    </location>
</feature>
<feature type="region of interest" description="Disordered" evidence="8">
    <location>
        <begin position="197"/>
        <end position="259"/>
    </location>
</feature>
<dbReference type="GO" id="GO:0005732">
    <property type="term" value="C:sno(s)RNA-containing ribonucleoprotein complex"/>
    <property type="evidence" value="ECO:0007669"/>
    <property type="project" value="UniProtKB-UniRule"/>
</dbReference>
<keyword evidence="10" id="KW-1185">Reference proteome</keyword>
<keyword evidence="3 7" id="KW-0698">rRNA processing</keyword>
<evidence type="ECO:0000256" key="5">
    <source>
        <dbReference type="ARBA" id="ARBA00023274"/>
    </source>
</evidence>
<feature type="compositionally biased region" description="Acidic residues" evidence="8">
    <location>
        <begin position="374"/>
        <end position="392"/>
    </location>
</feature>
<comment type="subcellular location">
    <subcellularLocation>
        <location evidence="1 7">Nucleus</location>
        <location evidence="1 7">Nucleolus</location>
    </subcellularLocation>
</comment>
<keyword evidence="2 7" id="KW-0690">Ribosome biogenesis</keyword>
<evidence type="ECO:0000256" key="8">
    <source>
        <dbReference type="SAM" id="MobiDB-lite"/>
    </source>
</evidence>
<feature type="region of interest" description="Disordered" evidence="8">
    <location>
        <begin position="273"/>
        <end position="346"/>
    </location>
</feature>
<dbReference type="PANTHER" id="PTHR17039">
    <property type="entry name" value="U3 SMALL NUCLEOLAR RIBONUCLEOPROTEIN PROTEIN MPP10"/>
    <property type="match status" value="1"/>
</dbReference>
<evidence type="ECO:0000256" key="2">
    <source>
        <dbReference type="ARBA" id="ARBA00022517"/>
    </source>
</evidence>
<dbReference type="PIRSF" id="PIRSF017300">
    <property type="entry name" value="snoRNP_Mpp10"/>
    <property type="match status" value="1"/>
</dbReference>
<reference evidence="9" key="2">
    <citation type="submission" date="2020-11" db="EMBL/GenBank/DDBJ databases">
        <authorList>
            <consortium name="DOE Joint Genome Institute"/>
            <person name="Kuo A."/>
            <person name="Miyauchi S."/>
            <person name="Kiss E."/>
            <person name="Drula E."/>
            <person name="Kohler A."/>
            <person name="Sanchez-Garcia M."/>
            <person name="Andreopoulos B."/>
            <person name="Barry K.W."/>
            <person name="Bonito G."/>
            <person name="Buee M."/>
            <person name="Carver A."/>
            <person name="Chen C."/>
            <person name="Cichocki N."/>
            <person name="Clum A."/>
            <person name="Culley D."/>
            <person name="Crous P.W."/>
            <person name="Fauchery L."/>
            <person name="Girlanda M."/>
            <person name="Hayes R."/>
            <person name="Keri Z."/>
            <person name="Labutti K."/>
            <person name="Lipzen A."/>
            <person name="Lombard V."/>
            <person name="Magnuson J."/>
            <person name="Maillard F."/>
            <person name="Morin E."/>
            <person name="Murat C."/>
            <person name="Nolan M."/>
            <person name="Ohm R."/>
            <person name="Pangilinan J."/>
            <person name="Pereira M."/>
            <person name="Perotto S."/>
            <person name="Peter M."/>
            <person name="Riley R."/>
            <person name="Sitrit Y."/>
            <person name="Stielow B."/>
            <person name="Szollosi G."/>
            <person name="Zifcakova L."/>
            <person name="Stursova M."/>
            <person name="Spatafora J.W."/>
            <person name="Tedersoo L."/>
            <person name="Vaario L.-M."/>
            <person name="Yamada A."/>
            <person name="Yan M."/>
            <person name="Wang P."/>
            <person name="Xu J."/>
            <person name="Bruns T."/>
            <person name="Baldrian P."/>
            <person name="Vilgalys R."/>
            <person name="Henrissat B."/>
            <person name="Grigoriev I.V."/>
            <person name="Hibbett D."/>
            <person name="Nagy L.G."/>
            <person name="Martin F.M."/>
        </authorList>
    </citation>
    <scope>NUCLEOTIDE SEQUENCE</scope>
    <source>
        <strain evidence="9">UH-Tt-Lm1</strain>
    </source>
</reference>
<dbReference type="GO" id="GO:0034457">
    <property type="term" value="C:Mpp10 complex"/>
    <property type="evidence" value="ECO:0007669"/>
    <property type="project" value="UniProtKB-UniRule"/>
</dbReference>
<feature type="compositionally biased region" description="Acidic residues" evidence="8">
    <location>
        <begin position="198"/>
        <end position="225"/>
    </location>
</feature>
<proteinExistence type="inferred from homology"/>
<dbReference type="Proteomes" id="UP000736335">
    <property type="component" value="Unassembled WGS sequence"/>
</dbReference>
<dbReference type="EMBL" id="WIUZ02000027">
    <property type="protein sequence ID" value="KAF9777791.1"/>
    <property type="molecule type" value="Genomic_DNA"/>
</dbReference>
<feature type="compositionally biased region" description="Acidic residues" evidence="8">
    <location>
        <begin position="155"/>
        <end position="164"/>
    </location>
</feature>
<dbReference type="GO" id="GO:0006364">
    <property type="term" value="P:rRNA processing"/>
    <property type="evidence" value="ECO:0007669"/>
    <property type="project" value="UniProtKB-KW"/>
</dbReference>
<dbReference type="InterPro" id="IPR012173">
    <property type="entry name" value="Mpp10"/>
</dbReference>
<feature type="compositionally biased region" description="Low complexity" evidence="8">
    <location>
        <begin position="235"/>
        <end position="245"/>
    </location>
</feature>
<dbReference type="GO" id="GO:0032040">
    <property type="term" value="C:small-subunit processome"/>
    <property type="evidence" value="ECO:0007669"/>
    <property type="project" value="TreeGrafter"/>
</dbReference>
<evidence type="ECO:0000256" key="1">
    <source>
        <dbReference type="ARBA" id="ARBA00004604"/>
    </source>
</evidence>
<comment type="function">
    <text evidence="7">Involved in nucleolar processing of pre-18S ribosomal RNA.</text>
</comment>
<comment type="caution">
    <text evidence="9">The sequence shown here is derived from an EMBL/GenBank/DDBJ whole genome shotgun (WGS) entry which is preliminary data.</text>
</comment>
<feature type="compositionally biased region" description="Basic and acidic residues" evidence="8">
    <location>
        <begin position="705"/>
        <end position="717"/>
    </location>
</feature>
<evidence type="ECO:0000313" key="9">
    <source>
        <dbReference type="EMBL" id="KAF9777791.1"/>
    </source>
</evidence>
<evidence type="ECO:0000256" key="3">
    <source>
        <dbReference type="ARBA" id="ARBA00022552"/>
    </source>
</evidence>
<evidence type="ECO:0000313" key="10">
    <source>
        <dbReference type="Proteomes" id="UP000736335"/>
    </source>
</evidence>
<gene>
    <name evidence="9" type="ORF">BJ322DRAFT_520003</name>
</gene>
<organism evidence="9 10">
    <name type="scientific">Thelephora terrestris</name>
    <dbReference type="NCBI Taxonomy" id="56493"/>
    <lineage>
        <taxon>Eukaryota</taxon>
        <taxon>Fungi</taxon>
        <taxon>Dikarya</taxon>
        <taxon>Basidiomycota</taxon>
        <taxon>Agaricomycotina</taxon>
        <taxon>Agaricomycetes</taxon>
        <taxon>Thelephorales</taxon>
        <taxon>Thelephoraceae</taxon>
        <taxon>Thelephora</taxon>
    </lineage>
</organism>
<accession>A0A9P6L136</accession>
<keyword evidence="4 7" id="KW-0539">Nucleus</keyword>
<feature type="compositionally biased region" description="Acidic residues" evidence="8">
    <location>
        <begin position="401"/>
        <end position="440"/>
    </location>
</feature>
<feature type="region of interest" description="Disordered" evidence="8">
    <location>
        <begin position="69"/>
        <end position="93"/>
    </location>
</feature>
<name>A0A9P6L136_9AGAM</name>
<evidence type="ECO:0000256" key="4">
    <source>
        <dbReference type="ARBA" id="ARBA00023242"/>
    </source>
</evidence>
<dbReference type="AlphaFoldDB" id="A0A9P6L136"/>
<feature type="compositionally biased region" description="Basic and acidic residues" evidence="8">
    <location>
        <begin position="682"/>
        <end position="696"/>
    </location>
</feature>
<sequence length="758" mass="83843">MSEDSDQEVVLPTVLSNLANVIDSDLHNFASGSTDIQSAALNATKFLFDLALESETTSRPHISELLSSLSPEEAPVTRSQTKALNGKRKRSPPKIAAFDQTPLTSLFVEGAGPEQVWAQLELRAKGVCEMLSKALDGSLMLDEDADMRLLNGVGGDDDGDEEEGGSARKKLRFEDLSQEDIKSLGMEPDVLKRLLEGAEVDGDGEEEVGDEESEDEDDDGEEFGEEVMTLKDPEALASPGPSRSSRLLRRSKPLAGSQLDDGFFDLAAFNAETDEAESKHVSRGRLKSLDEDEDSESDAGSVDYFAFADDPKLNGGTDEAEPMYGDFFDPPPGMSTKKSPARAKAGKVRFHEEVKVKKIKPKGRGLPVNTPVFWEEEVDDEEEFEEFGDEDGMVNGHMDVDQDYEEDSEDEDDDEDDEEEFDVDDDEEDDDADSEGDDQEIGQTGRQAIERLKDDLFAEEDSEEEPEEGLTNHQKRMAALKEQITALEAENVAPKKWTLAGEVTARNRPQNSLLEEDLDFERVMKSVPVVTEEVVQELEEMIKSRILANNYDDVSRRRPVDEKPFLPSKLIHLQDTKSAQSLAEIYEDEYSAAQNGGATGEDRDGKLKKEHEEIERQWEKICAKLDALCNAHFTPKQPKASIVSVGNVAAASLESALPTSQTASTMLAPEELLAPSSRAPRSRTEMTPVEKRAQRNKERKKQRRTREQLNKGVDAHSRVKGVKRQKEDALKSLVKSGKGVTVIGKKDKGLVSKRSKGS</sequence>
<evidence type="ECO:0000256" key="7">
    <source>
        <dbReference type="PIRNR" id="PIRNR017300"/>
    </source>
</evidence>